<dbReference type="SUPFAM" id="SSF52980">
    <property type="entry name" value="Restriction endonuclease-like"/>
    <property type="match status" value="1"/>
</dbReference>
<dbReference type="InterPro" id="IPR012296">
    <property type="entry name" value="Nuclease_put_TT1808"/>
</dbReference>
<sequence length="190" mass="22054">MIATPVKTYTPEEYLELETTATTRNEYRNGEIIPMTGGTPTHNEIIGALTVILRLALKGKPLQVFVTDQRLWIPERQIHTYPDAMVVPRPILLQEGRKDTVTQPIFIAEVLSNSIKNYDRSEKFSDYRTISSFQEYLLIDQVKPHVERYIKQSENQWLFIEYDHLDDRFMLASIGVEVSLADLYEGVEFK</sequence>
<name>A0A2W4W9P3_9CYAN</name>
<protein>
    <recommendedName>
        <fullName evidence="1">Putative restriction endonuclease domain-containing protein</fullName>
    </recommendedName>
</protein>
<dbReference type="EMBL" id="QBML01000012">
    <property type="protein sequence ID" value="PZO41140.1"/>
    <property type="molecule type" value="Genomic_DNA"/>
</dbReference>
<dbReference type="Proteomes" id="UP000249467">
    <property type="component" value="Unassembled WGS sequence"/>
</dbReference>
<accession>A0A2W4W9P3</accession>
<organism evidence="2 3">
    <name type="scientific">Pseudanabaena frigida</name>
    <dbReference type="NCBI Taxonomy" id="945775"/>
    <lineage>
        <taxon>Bacteria</taxon>
        <taxon>Bacillati</taxon>
        <taxon>Cyanobacteriota</taxon>
        <taxon>Cyanophyceae</taxon>
        <taxon>Pseudanabaenales</taxon>
        <taxon>Pseudanabaenaceae</taxon>
        <taxon>Pseudanabaena</taxon>
    </lineage>
</organism>
<dbReference type="Pfam" id="PF05685">
    <property type="entry name" value="Uma2"/>
    <property type="match status" value="1"/>
</dbReference>
<evidence type="ECO:0000313" key="2">
    <source>
        <dbReference type="EMBL" id="PZO41140.1"/>
    </source>
</evidence>
<dbReference type="AlphaFoldDB" id="A0A2W4W9P3"/>
<dbReference type="CDD" id="cd06260">
    <property type="entry name" value="DUF820-like"/>
    <property type="match status" value="1"/>
</dbReference>
<dbReference type="PANTHER" id="PTHR36558:SF1">
    <property type="entry name" value="RESTRICTION ENDONUCLEASE DOMAIN-CONTAINING PROTEIN-RELATED"/>
    <property type="match status" value="1"/>
</dbReference>
<dbReference type="PANTHER" id="PTHR36558">
    <property type="entry name" value="GLR1098 PROTEIN"/>
    <property type="match status" value="1"/>
</dbReference>
<dbReference type="Gene3D" id="3.90.1570.10">
    <property type="entry name" value="tt1808, chain A"/>
    <property type="match status" value="1"/>
</dbReference>
<dbReference type="InterPro" id="IPR011335">
    <property type="entry name" value="Restrct_endonuc-II-like"/>
</dbReference>
<dbReference type="InterPro" id="IPR008538">
    <property type="entry name" value="Uma2"/>
</dbReference>
<evidence type="ECO:0000313" key="3">
    <source>
        <dbReference type="Proteomes" id="UP000249467"/>
    </source>
</evidence>
<gene>
    <name evidence="2" type="ORF">DCF19_10395</name>
</gene>
<comment type="caution">
    <text evidence="2">The sequence shown here is derived from an EMBL/GenBank/DDBJ whole genome shotgun (WGS) entry which is preliminary data.</text>
</comment>
<reference evidence="2 3" key="1">
    <citation type="submission" date="2018-04" db="EMBL/GenBank/DDBJ databases">
        <authorList>
            <person name="Go L.Y."/>
            <person name="Mitchell J.A."/>
        </authorList>
    </citation>
    <scope>NUCLEOTIDE SEQUENCE [LARGE SCALE GENOMIC DNA]</scope>
    <source>
        <strain evidence="2">ULC066bin1</strain>
    </source>
</reference>
<evidence type="ECO:0000259" key="1">
    <source>
        <dbReference type="Pfam" id="PF05685"/>
    </source>
</evidence>
<reference evidence="2 3" key="2">
    <citation type="submission" date="2018-06" db="EMBL/GenBank/DDBJ databases">
        <title>Metagenomic assembly of (sub)arctic Cyanobacteria and their associated microbiome from non-axenic cultures.</title>
        <authorList>
            <person name="Baurain D."/>
        </authorList>
    </citation>
    <scope>NUCLEOTIDE SEQUENCE [LARGE SCALE GENOMIC DNA]</scope>
    <source>
        <strain evidence="2">ULC066bin1</strain>
    </source>
</reference>
<feature type="domain" description="Putative restriction endonuclease" evidence="1">
    <location>
        <begin position="11"/>
        <end position="174"/>
    </location>
</feature>
<proteinExistence type="predicted"/>